<reference evidence="3" key="1">
    <citation type="submission" date="2021-02" db="EMBL/GenBank/DDBJ databases">
        <authorList>
            <person name="Nowell W R."/>
        </authorList>
    </citation>
    <scope>NUCLEOTIDE SEQUENCE</scope>
</reference>
<gene>
    <name evidence="3" type="ORF">GPM918_LOCUS37438</name>
    <name evidence="2" type="ORF">OVA965_LOCUS23617</name>
    <name evidence="5" type="ORF">SRO942_LOCUS38203</name>
    <name evidence="4" type="ORF">TMI583_LOCUS24337</name>
</gene>
<proteinExistence type="predicted"/>
<evidence type="ECO:0000256" key="1">
    <source>
        <dbReference type="SAM" id="Coils"/>
    </source>
</evidence>
<dbReference type="Proteomes" id="UP000681722">
    <property type="component" value="Unassembled WGS sequence"/>
</dbReference>
<accession>A0A815UN86</accession>
<sequence>MQRITQLNDKFPHYEQELRAILDILEHQPQLNDHIDNKLNDLTKEINEHGQFIDKLERNGLLFSKLICNTTSKLNNDETKRIQQTMEQALEEYSNVKDAINIKFITLRQNLKFKT</sequence>
<evidence type="ECO:0000313" key="4">
    <source>
        <dbReference type="EMBL" id="CAF4003625.1"/>
    </source>
</evidence>
<comment type="caution">
    <text evidence="3">The sequence shown here is derived from an EMBL/GenBank/DDBJ whole genome shotgun (WGS) entry which is preliminary data.</text>
</comment>
<evidence type="ECO:0000313" key="2">
    <source>
        <dbReference type="EMBL" id="CAF1193342.1"/>
    </source>
</evidence>
<dbReference type="Proteomes" id="UP000677228">
    <property type="component" value="Unassembled WGS sequence"/>
</dbReference>
<evidence type="ECO:0000313" key="5">
    <source>
        <dbReference type="EMBL" id="CAF4378064.1"/>
    </source>
</evidence>
<dbReference type="EMBL" id="CAJNOK010013856">
    <property type="protein sequence ID" value="CAF1193342.1"/>
    <property type="molecule type" value="Genomic_DNA"/>
</dbReference>
<name>A0A815UN86_9BILA</name>
<keyword evidence="1" id="KW-0175">Coiled coil</keyword>
<feature type="coiled-coil region" evidence="1">
    <location>
        <begin position="39"/>
        <end position="99"/>
    </location>
</feature>
<keyword evidence="6" id="KW-1185">Reference proteome</keyword>
<evidence type="ECO:0000313" key="3">
    <source>
        <dbReference type="EMBL" id="CAF1518381.1"/>
    </source>
</evidence>
<dbReference type="AlphaFoldDB" id="A0A815UN86"/>
<dbReference type="Proteomes" id="UP000682733">
    <property type="component" value="Unassembled WGS sequence"/>
</dbReference>
<dbReference type="Proteomes" id="UP000663829">
    <property type="component" value="Unassembled WGS sequence"/>
</dbReference>
<protein>
    <submittedName>
        <fullName evidence="3">Uncharacterized protein</fullName>
    </submittedName>
</protein>
<dbReference type="EMBL" id="CAJOBC010089210">
    <property type="protein sequence ID" value="CAF4378064.1"/>
    <property type="molecule type" value="Genomic_DNA"/>
</dbReference>
<dbReference type="EMBL" id="CAJNOQ010023663">
    <property type="protein sequence ID" value="CAF1518381.1"/>
    <property type="molecule type" value="Genomic_DNA"/>
</dbReference>
<organism evidence="3 6">
    <name type="scientific">Didymodactylos carnosus</name>
    <dbReference type="NCBI Taxonomy" id="1234261"/>
    <lineage>
        <taxon>Eukaryota</taxon>
        <taxon>Metazoa</taxon>
        <taxon>Spiralia</taxon>
        <taxon>Gnathifera</taxon>
        <taxon>Rotifera</taxon>
        <taxon>Eurotatoria</taxon>
        <taxon>Bdelloidea</taxon>
        <taxon>Philodinida</taxon>
        <taxon>Philodinidae</taxon>
        <taxon>Didymodactylos</taxon>
    </lineage>
</organism>
<dbReference type="EMBL" id="CAJOBA010035387">
    <property type="protein sequence ID" value="CAF4003625.1"/>
    <property type="molecule type" value="Genomic_DNA"/>
</dbReference>
<evidence type="ECO:0000313" key="6">
    <source>
        <dbReference type="Proteomes" id="UP000663829"/>
    </source>
</evidence>